<dbReference type="PROSITE" id="PS51635">
    <property type="entry name" value="PNPLA"/>
    <property type="match status" value="1"/>
</dbReference>
<dbReference type="Pfam" id="PF01734">
    <property type="entry name" value="Patatin"/>
    <property type="match status" value="1"/>
</dbReference>
<dbReference type="InterPro" id="IPR050301">
    <property type="entry name" value="NTE"/>
</dbReference>
<evidence type="ECO:0000256" key="7">
    <source>
        <dbReference type="SAM" id="SignalP"/>
    </source>
</evidence>
<dbReference type="InterPro" id="IPR002641">
    <property type="entry name" value="PNPLA_dom"/>
</dbReference>
<dbReference type="GO" id="GO:0016042">
    <property type="term" value="P:lipid catabolic process"/>
    <property type="evidence" value="ECO:0007669"/>
    <property type="project" value="UniProtKB-UniRule"/>
</dbReference>
<evidence type="ECO:0000256" key="6">
    <source>
        <dbReference type="SAM" id="MobiDB-lite"/>
    </source>
</evidence>
<dbReference type="GO" id="GO:0052689">
    <property type="term" value="F:carboxylic ester hydrolase activity"/>
    <property type="evidence" value="ECO:0007669"/>
    <property type="project" value="UniProtKB-ARBA"/>
</dbReference>
<reference evidence="9 10" key="1">
    <citation type="journal article" date="2015" name="Genome Biol. Evol.">
        <title>Comparative Genomics of a Bacterivorous Green Alga Reveals Evolutionary Causalities and Consequences of Phago-Mixotrophic Mode of Nutrition.</title>
        <authorList>
            <person name="Burns J.A."/>
            <person name="Paasch A."/>
            <person name="Narechania A."/>
            <person name="Kim E."/>
        </authorList>
    </citation>
    <scope>NUCLEOTIDE SEQUENCE [LARGE SCALE GENOMIC DNA]</scope>
    <source>
        <strain evidence="9 10">PLY_AMNH</strain>
    </source>
</reference>
<evidence type="ECO:0000256" key="5">
    <source>
        <dbReference type="RuleBase" id="RU361262"/>
    </source>
</evidence>
<keyword evidence="7" id="KW-0732">Signal</keyword>
<comment type="similarity">
    <text evidence="5">Belongs to the patatin family.</text>
</comment>
<evidence type="ECO:0000259" key="8">
    <source>
        <dbReference type="PROSITE" id="PS51635"/>
    </source>
</evidence>
<dbReference type="InterPro" id="IPR016035">
    <property type="entry name" value="Acyl_Trfase/lysoPLipase"/>
</dbReference>
<name>A0AAE0G8Z1_9CHLO</name>
<evidence type="ECO:0000256" key="2">
    <source>
        <dbReference type="ARBA" id="ARBA00022963"/>
    </source>
</evidence>
<dbReference type="GO" id="GO:0016298">
    <property type="term" value="F:lipase activity"/>
    <property type="evidence" value="ECO:0007669"/>
    <property type="project" value="UniProtKB-ARBA"/>
</dbReference>
<evidence type="ECO:0000313" key="10">
    <source>
        <dbReference type="Proteomes" id="UP001190700"/>
    </source>
</evidence>
<feature type="short sequence motif" description="GXGXXG" evidence="4">
    <location>
        <begin position="44"/>
        <end position="49"/>
    </location>
</feature>
<protein>
    <recommendedName>
        <fullName evidence="5">Patatin</fullName>
        <ecNumber evidence="5">3.1.1.-</ecNumber>
    </recommendedName>
</protein>
<feature type="chain" id="PRO_5041963075" description="Patatin" evidence="7">
    <location>
        <begin position="25"/>
        <end position="449"/>
    </location>
</feature>
<feature type="short sequence motif" description="GXSXG" evidence="4">
    <location>
        <begin position="73"/>
        <end position="77"/>
    </location>
</feature>
<dbReference type="PANTHER" id="PTHR14226:SF57">
    <property type="entry name" value="BLR7027 PROTEIN"/>
    <property type="match status" value="1"/>
</dbReference>
<evidence type="ECO:0000256" key="1">
    <source>
        <dbReference type="ARBA" id="ARBA00022801"/>
    </source>
</evidence>
<comment type="function">
    <text evidence="5">Lipolytic acyl hydrolase (LAH).</text>
</comment>
<dbReference type="AlphaFoldDB" id="A0AAE0G8Z1"/>
<feature type="domain" description="PNPLA" evidence="8">
    <location>
        <begin position="40"/>
        <end position="204"/>
    </location>
</feature>
<dbReference type="PANTHER" id="PTHR14226">
    <property type="entry name" value="NEUROPATHY TARGET ESTERASE/SWISS CHEESE D.MELANOGASTER"/>
    <property type="match status" value="1"/>
</dbReference>
<accession>A0AAE0G8Z1</accession>
<feature type="active site" description="Proton acceptor" evidence="4">
    <location>
        <position position="191"/>
    </location>
</feature>
<dbReference type="EMBL" id="LGRX02008325">
    <property type="protein sequence ID" value="KAK3273673.1"/>
    <property type="molecule type" value="Genomic_DNA"/>
</dbReference>
<gene>
    <name evidence="9" type="ORF">CYMTET_18094</name>
</gene>
<keyword evidence="1 4" id="KW-0378">Hydrolase</keyword>
<keyword evidence="3 4" id="KW-0443">Lipid metabolism</keyword>
<organism evidence="9 10">
    <name type="scientific">Cymbomonas tetramitiformis</name>
    <dbReference type="NCBI Taxonomy" id="36881"/>
    <lineage>
        <taxon>Eukaryota</taxon>
        <taxon>Viridiplantae</taxon>
        <taxon>Chlorophyta</taxon>
        <taxon>Pyramimonadophyceae</taxon>
        <taxon>Pyramimonadales</taxon>
        <taxon>Pyramimonadaceae</taxon>
        <taxon>Cymbomonas</taxon>
    </lineage>
</organism>
<dbReference type="Proteomes" id="UP001190700">
    <property type="component" value="Unassembled WGS sequence"/>
</dbReference>
<comment type="caution">
    <text evidence="9">The sequence shown here is derived from an EMBL/GenBank/DDBJ whole genome shotgun (WGS) entry which is preliminary data.</text>
</comment>
<proteinExistence type="inferred from homology"/>
<dbReference type="SUPFAM" id="SSF52151">
    <property type="entry name" value="FabD/lysophospholipase-like"/>
    <property type="match status" value="1"/>
</dbReference>
<evidence type="ECO:0000256" key="4">
    <source>
        <dbReference type="PROSITE-ProRule" id="PRU01161"/>
    </source>
</evidence>
<evidence type="ECO:0000313" key="9">
    <source>
        <dbReference type="EMBL" id="KAK3273673.1"/>
    </source>
</evidence>
<keyword evidence="2 4" id="KW-0442">Lipid degradation</keyword>
<keyword evidence="10" id="KW-1185">Reference proteome</keyword>
<dbReference type="Gene3D" id="3.40.1090.10">
    <property type="entry name" value="Cytosolic phospholipase A2 catalytic domain"/>
    <property type="match status" value="2"/>
</dbReference>
<feature type="signal peptide" evidence="7">
    <location>
        <begin position="1"/>
        <end position="24"/>
    </location>
</feature>
<feature type="region of interest" description="Disordered" evidence="6">
    <location>
        <begin position="318"/>
        <end position="348"/>
    </location>
</feature>
<feature type="short sequence motif" description="DGA/G" evidence="4">
    <location>
        <begin position="191"/>
        <end position="193"/>
    </location>
</feature>
<sequence length="449" mass="48341">MKGYSGIALASFLAFNCLSFVASARTEVFDNGSLEPCRVLALSGGGSYGAFEAGVLAKLIKDDILLDFDYITGVSAGALNAIYLATYPKLISSVIDLQRKWEDTKTENVYKSGGGTSLFNTEPLKETIELFMRGRNVVRPVSVGATDLSDGSFKIFHEDTIKTDYTSIAMASSAIPVAFPPIAYNGTFFSDGGTLSNEILLEGANRCGKFRNVEVTAILCSGYVAPVNKTSMKNYNFTDFAMRNLQIVLNSFDTFELLNKCSSSRVKVSTYEPSPAIKEQISFMDFNQGKRLWDMGFNVGDPECHMFDVLGYAGDCPPPPDTRSEHRSSGDMAGACNEDASAAPRMRARGPGGPTAYAFTTLGLPWLAVALLCVCSTAVGALRSGGASHAGAHGGAFPVVQEWAMPPGFREQLEDVLLPDFRSVAAGGPQRHDDTRRARMLGAIEESTW</sequence>
<evidence type="ECO:0000256" key="3">
    <source>
        <dbReference type="ARBA" id="ARBA00023098"/>
    </source>
</evidence>
<comment type="domain">
    <text evidence="5">The nitrogen atoms of the two glycine residues in the GGXR motif define the oxyanion hole, and stabilize the oxyanion that forms during the nucleophilic attack by the catalytic serine during substrate cleavage.</text>
</comment>
<feature type="active site" description="Nucleophile" evidence="4">
    <location>
        <position position="75"/>
    </location>
</feature>
<dbReference type="EC" id="3.1.1.-" evidence="5"/>